<reference evidence="1 2" key="1">
    <citation type="submission" date="2014-02" db="EMBL/GenBank/DDBJ databases">
        <title>Genome sequence of Paenibacillus darwinianus reveals adaptive mechanisms for survival in Antarctic soils.</title>
        <authorList>
            <person name="Dsouza M."/>
            <person name="Taylor M.W."/>
            <person name="Turner S.J."/>
            <person name="Aislabie J."/>
        </authorList>
    </citation>
    <scope>NUCLEOTIDE SEQUENCE [LARGE SCALE GENOMIC DNA]</scope>
    <source>
        <strain evidence="1 2">CE1</strain>
    </source>
</reference>
<sequence length="173" mass="19427">MEQQGQGGTPEKKEKRSLAFNVVSNKEHKGFGAGTIDLNNVSSVILDGDEAYIDIGAMHAKSKVERGIKFSPNKEDVPNGRKCWIVWVAVDRSEEGQYYAGATACEMLVDPEARRGWKILADHVNKLDYALKRRFILDGLEEREKAALRKLLMEHNAEWWERSPEDLKAGLGG</sequence>
<evidence type="ECO:0008006" key="3">
    <source>
        <dbReference type="Google" id="ProtNLM"/>
    </source>
</evidence>
<proteinExistence type="predicted"/>
<accession>A0A9W5S091</accession>
<keyword evidence="2" id="KW-1185">Reference proteome</keyword>
<dbReference type="EMBL" id="JFHU01000195">
    <property type="protein sequence ID" value="EXX86285.1"/>
    <property type="molecule type" value="Genomic_DNA"/>
</dbReference>
<dbReference type="OrthoDB" id="2374547at2"/>
<protein>
    <recommendedName>
        <fullName evidence="3">YwhD family protein</fullName>
    </recommendedName>
</protein>
<dbReference type="AlphaFoldDB" id="A0A9W5S091"/>
<gene>
    <name evidence="1" type="ORF">BG53_06645</name>
</gene>
<evidence type="ECO:0000313" key="1">
    <source>
        <dbReference type="EMBL" id="EXX86285.1"/>
    </source>
</evidence>
<dbReference type="RefSeq" id="WP_036586193.1">
    <property type="nucleotide sequence ID" value="NZ_KK082163.1"/>
</dbReference>
<dbReference type="Proteomes" id="UP000053750">
    <property type="component" value="Unassembled WGS sequence"/>
</dbReference>
<name>A0A9W5S091_9BACL</name>
<dbReference type="Pfam" id="PF08741">
    <property type="entry name" value="YwhD"/>
    <property type="match status" value="1"/>
</dbReference>
<dbReference type="InterPro" id="IPR014852">
    <property type="entry name" value="YwhD"/>
</dbReference>
<organism evidence="1 2">
    <name type="scientific">Paenibacillus darwinianus</name>
    <dbReference type="NCBI Taxonomy" id="1380763"/>
    <lineage>
        <taxon>Bacteria</taxon>
        <taxon>Bacillati</taxon>
        <taxon>Bacillota</taxon>
        <taxon>Bacilli</taxon>
        <taxon>Bacillales</taxon>
        <taxon>Paenibacillaceae</taxon>
        <taxon>Paenibacillus</taxon>
    </lineage>
</organism>
<comment type="caution">
    <text evidence="1">The sequence shown here is derived from an EMBL/GenBank/DDBJ whole genome shotgun (WGS) entry which is preliminary data.</text>
</comment>
<evidence type="ECO:0000313" key="2">
    <source>
        <dbReference type="Proteomes" id="UP000053750"/>
    </source>
</evidence>